<evidence type="ECO:0000256" key="1">
    <source>
        <dbReference type="SAM" id="MobiDB-lite"/>
    </source>
</evidence>
<name>A0A840I616_9PROT</name>
<dbReference type="PANTHER" id="PTHR13696:SF52">
    <property type="entry name" value="PARA FAMILY PROTEIN CT_582"/>
    <property type="match status" value="1"/>
</dbReference>
<dbReference type="SUPFAM" id="SSF52540">
    <property type="entry name" value="P-loop containing nucleoside triphosphate hydrolases"/>
    <property type="match status" value="1"/>
</dbReference>
<accession>A0A840I616</accession>
<protein>
    <submittedName>
        <fullName evidence="3">Chromosome partitioning protein</fullName>
    </submittedName>
</protein>
<dbReference type="CDD" id="cd02042">
    <property type="entry name" value="ParAB_family"/>
    <property type="match status" value="1"/>
</dbReference>
<dbReference type="Proteomes" id="UP000563524">
    <property type="component" value="Unassembled WGS sequence"/>
</dbReference>
<feature type="domain" description="AAA" evidence="2">
    <location>
        <begin position="106"/>
        <end position="262"/>
    </location>
</feature>
<dbReference type="AlphaFoldDB" id="A0A840I616"/>
<dbReference type="EMBL" id="JACHOB010000007">
    <property type="protein sequence ID" value="MBB4660267.1"/>
    <property type="molecule type" value="Genomic_DNA"/>
</dbReference>
<dbReference type="InterPro" id="IPR009061">
    <property type="entry name" value="DNA-bd_dom_put_sf"/>
</dbReference>
<dbReference type="PANTHER" id="PTHR13696">
    <property type="entry name" value="P-LOOP CONTAINING NUCLEOSIDE TRIPHOSPHATE HYDROLASE"/>
    <property type="match status" value="1"/>
</dbReference>
<dbReference type="InterPro" id="IPR027417">
    <property type="entry name" value="P-loop_NTPase"/>
</dbReference>
<dbReference type="InterPro" id="IPR050678">
    <property type="entry name" value="DNA_Partitioning_ATPase"/>
</dbReference>
<dbReference type="RefSeq" id="WP_183819663.1">
    <property type="nucleotide sequence ID" value="NZ_JACHOB010000007.1"/>
</dbReference>
<comment type="caution">
    <text evidence="3">The sequence shown here is derived from an EMBL/GenBank/DDBJ whole genome shotgun (WGS) entry which is preliminary data.</text>
</comment>
<proteinExistence type="predicted"/>
<dbReference type="Gene3D" id="1.10.1660.10">
    <property type="match status" value="1"/>
</dbReference>
<dbReference type="SUPFAM" id="SSF46955">
    <property type="entry name" value="Putative DNA-binding domain"/>
    <property type="match status" value="1"/>
</dbReference>
<evidence type="ECO:0000313" key="3">
    <source>
        <dbReference type="EMBL" id="MBB4660267.1"/>
    </source>
</evidence>
<reference evidence="3 4" key="1">
    <citation type="submission" date="2020-08" db="EMBL/GenBank/DDBJ databases">
        <title>Genomic Encyclopedia of Type Strains, Phase IV (KMG-IV): sequencing the most valuable type-strain genomes for metagenomic binning, comparative biology and taxonomic classification.</title>
        <authorList>
            <person name="Goeker M."/>
        </authorList>
    </citation>
    <scope>NUCLEOTIDE SEQUENCE [LARGE SCALE GENOMIC DNA]</scope>
    <source>
        <strain evidence="3 4">DSM 102850</strain>
    </source>
</reference>
<dbReference type="InterPro" id="IPR025669">
    <property type="entry name" value="AAA_dom"/>
</dbReference>
<sequence>MSESVELDQIRTIQARASRLMDLVGEQLALEDAGKTLDLRFSVREAAKLVGRSENTIRRAESEGDLPTPEKRQSGNRAGYTLSDVNRMRDLFGTRPYRQDHEEPVVIAFQNFKGGVGKSTNSVHAAQYFALRGYRVLLADIDPQASATLLFGLNPAHDLDEDDTALPFLLHEAPDLRYAVRETYWEGLHLIPASLGLYNAEYAIAAGGEDPANRFESLKAGIDDIKYDYDVVILDPPPALGMISLNALRAASALVIPTPPAVVDYGSTVTFLTMLVDVLETLEKRGFETDFQFVQVLASRVDENKRAQKVIREGMKKVFGTDILPTALIDSSEYNTASAELRTVYEYTGPSNQTYKRCRANLDKVMGELEGLVRGTWRSHQGQLRAQGAA</sequence>
<evidence type="ECO:0000313" key="4">
    <source>
        <dbReference type="Proteomes" id="UP000563524"/>
    </source>
</evidence>
<keyword evidence="4" id="KW-1185">Reference proteome</keyword>
<feature type="compositionally biased region" description="Basic and acidic residues" evidence="1">
    <location>
        <begin position="55"/>
        <end position="73"/>
    </location>
</feature>
<feature type="region of interest" description="Disordered" evidence="1">
    <location>
        <begin position="55"/>
        <end position="78"/>
    </location>
</feature>
<dbReference type="Pfam" id="PF13614">
    <property type="entry name" value="AAA_31"/>
    <property type="match status" value="1"/>
</dbReference>
<organism evidence="3 4">
    <name type="scientific">Parvularcula dongshanensis</name>
    <dbReference type="NCBI Taxonomy" id="1173995"/>
    <lineage>
        <taxon>Bacteria</taxon>
        <taxon>Pseudomonadati</taxon>
        <taxon>Pseudomonadota</taxon>
        <taxon>Alphaproteobacteria</taxon>
        <taxon>Parvularculales</taxon>
        <taxon>Parvularculaceae</taxon>
        <taxon>Parvularcula</taxon>
    </lineage>
</organism>
<gene>
    <name evidence="3" type="ORF">GGQ59_002817</name>
</gene>
<evidence type="ECO:0000259" key="2">
    <source>
        <dbReference type="Pfam" id="PF13614"/>
    </source>
</evidence>
<dbReference type="Gene3D" id="3.40.50.300">
    <property type="entry name" value="P-loop containing nucleotide triphosphate hydrolases"/>
    <property type="match status" value="1"/>
</dbReference>